<gene>
    <name evidence="2" type="ORF">OJ930_06110</name>
</gene>
<evidence type="ECO:0000313" key="2">
    <source>
        <dbReference type="EMBL" id="MCW1072605.1"/>
    </source>
</evidence>
<evidence type="ECO:0000256" key="1">
    <source>
        <dbReference type="SAM" id="Phobius"/>
    </source>
</evidence>
<dbReference type="AlphaFoldDB" id="A0AAW5THZ4"/>
<reference evidence="2" key="1">
    <citation type="submission" date="2022-10" db="EMBL/GenBank/DDBJ databases">
        <title>Comparative genomic study of S. anginosus.</title>
        <authorList>
            <person name="Prasad A."/>
            <person name="Ene A."/>
            <person name="Jablonska S."/>
            <person name="Du J."/>
            <person name="Wolfe A.J."/>
            <person name="Putonti C."/>
        </authorList>
    </citation>
    <scope>NUCLEOTIDE SEQUENCE</scope>
    <source>
        <strain evidence="2">UMB6888</strain>
    </source>
</reference>
<accession>A0AAW5THZ4</accession>
<evidence type="ECO:0000313" key="3">
    <source>
        <dbReference type="Proteomes" id="UP001208853"/>
    </source>
</evidence>
<sequence>MARKFPFSNFLNSTLFGWMIRVLNLILFCMTIYLLQSSRTIQSQSELTNGDELNEQLYQKMFKNLEYGTILLDVVTILTIFDILTLMYSLLKIVF</sequence>
<name>A0AAW5THZ4_STRAP</name>
<dbReference type="Proteomes" id="UP001208853">
    <property type="component" value="Unassembled WGS sequence"/>
</dbReference>
<feature type="transmembrane region" description="Helical" evidence="1">
    <location>
        <begin position="70"/>
        <end position="91"/>
    </location>
</feature>
<proteinExistence type="predicted"/>
<protein>
    <submittedName>
        <fullName evidence="2">Uncharacterized protein</fullName>
    </submittedName>
</protein>
<organism evidence="2 3">
    <name type="scientific">Streptococcus anginosus</name>
    <dbReference type="NCBI Taxonomy" id="1328"/>
    <lineage>
        <taxon>Bacteria</taxon>
        <taxon>Bacillati</taxon>
        <taxon>Bacillota</taxon>
        <taxon>Bacilli</taxon>
        <taxon>Lactobacillales</taxon>
        <taxon>Streptococcaceae</taxon>
        <taxon>Streptococcus</taxon>
        <taxon>Streptococcus anginosus group</taxon>
    </lineage>
</organism>
<keyword evidence="1" id="KW-0812">Transmembrane</keyword>
<dbReference type="EMBL" id="JAPAIK010000037">
    <property type="protein sequence ID" value="MCW1072605.1"/>
    <property type="molecule type" value="Genomic_DNA"/>
</dbReference>
<comment type="caution">
    <text evidence="2">The sequence shown here is derived from an EMBL/GenBank/DDBJ whole genome shotgun (WGS) entry which is preliminary data.</text>
</comment>
<keyword evidence="1" id="KW-0472">Membrane</keyword>
<feature type="transmembrane region" description="Helical" evidence="1">
    <location>
        <begin position="15"/>
        <end position="35"/>
    </location>
</feature>
<keyword evidence="1" id="KW-1133">Transmembrane helix</keyword>